<evidence type="ECO:0000313" key="2">
    <source>
        <dbReference type="EMBL" id="STS99431.1"/>
    </source>
</evidence>
<dbReference type="EC" id="2.7.1.4" evidence="2"/>
<gene>
    <name evidence="2" type="primary">mak_3</name>
    <name evidence="2" type="ORF">NCTC11694_05874</name>
</gene>
<dbReference type="PANTHER" id="PTHR18964">
    <property type="entry name" value="ROK (REPRESSOR, ORF, KINASE) FAMILY"/>
    <property type="match status" value="1"/>
</dbReference>
<evidence type="ECO:0000256" key="1">
    <source>
        <dbReference type="ARBA" id="ARBA00023277"/>
    </source>
</evidence>
<keyword evidence="1" id="KW-0119">Carbohydrate metabolism</keyword>
<dbReference type="GO" id="GO:0008865">
    <property type="term" value="F:fructokinase activity"/>
    <property type="evidence" value="ECO:0007669"/>
    <property type="project" value="UniProtKB-EC"/>
</dbReference>
<sequence>MRELGQPVWMANDADCFTLSEAVDGAGAGATTVFGVIIGTGCGGGVAVNQRLLSGPNAIAGEWGHNPLPGYCPERDGPAQPCYCGKENCIESFISGTGFARRYGEQAPAEAIIAAAQNGEPQALAHWRHFIDAFGRSLASVINILDPQVIVLGGGLSNVGQIYEQLPAAIVPYLFSDSCRTQIKQARFGDASGVRGAAWLPVLANAEAGRR</sequence>
<dbReference type="SUPFAM" id="SSF53067">
    <property type="entry name" value="Actin-like ATPase domain"/>
    <property type="match status" value="1"/>
</dbReference>
<keyword evidence="2" id="KW-0808">Transferase</keyword>
<dbReference type="PROSITE" id="PS01125">
    <property type="entry name" value="ROK"/>
    <property type="match status" value="1"/>
</dbReference>
<proteinExistence type="predicted"/>
<dbReference type="InterPro" id="IPR043129">
    <property type="entry name" value="ATPase_NBD"/>
</dbReference>
<dbReference type="AlphaFoldDB" id="A0A7H4MT95"/>
<dbReference type="InterPro" id="IPR049874">
    <property type="entry name" value="ROK_cs"/>
</dbReference>
<dbReference type="PANTHER" id="PTHR18964:SF174">
    <property type="entry name" value="D-ALLOSE KINASE-RELATED"/>
    <property type="match status" value="1"/>
</dbReference>
<evidence type="ECO:0000313" key="3">
    <source>
        <dbReference type="Proteomes" id="UP000255050"/>
    </source>
</evidence>
<dbReference type="Pfam" id="PF00480">
    <property type="entry name" value="ROK"/>
    <property type="match status" value="1"/>
</dbReference>
<keyword evidence="2" id="KW-0418">Kinase</keyword>
<comment type="caution">
    <text evidence="2">The sequence shown here is derived from an EMBL/GenBank/DDBJ whole genome shotgun (WGS) entry which is preliminary data.</text>
</comment>
<protein>
    <submittedName>
        <fullName evidence="2">ROK family Glucokinase with ambiguous substrate specificity</fullName>
        <ecNumber evidence="2">2.7.1.4</ecNumber>
    </submittedName>
</protein>
<dbReference type="InterPro" id="IPR000600">
    <property type="entry name" value="ROK"/>
</dbReference>
<accession>A0A7H4MT95</accession>
<dbReference type="EMBL" id="UGJR01000005">
    <property type="protein sequence ID" value="STS99431.1"/>
    <property type="molecule type" value="Genomic_DNA"/>
</dbReference>
<reference evidence="2 3" key="1">
    <citation type="submission" date="2018-06" db="EMBL/GenBank/DDBJ databases">
        <authorList>
            <consortium name="Pathogen Informatics"/>
            <person name="Doyle S."/>
        </authorList>
    </citation>
    <scope>NUCLEOTIDE SEQUENCE [LARGE SCALE GENOMIC DNA]</scope>
    <source>
        <strain evidence="2 3">NCTC11694</strain>
    </source>
</reference>
<dbReference type="Proteomes" id="UP000255050">
    <property type="component" value="Unassembled WGS sequence"/>
</dbReference>
<dbReference type="Gene3D" id="3.30.420.40">
    <property type="match status" value="1"/>
</dbReference>
<organism evidence="2 3">
    <name type="scientific">Klebsiella michiganensis</name>
    <dbReference type="NCBI Taxonomy" id="1134687"/>
    <lineage>
        <taxon>Bacteria</taxon>
        <taxon>Pseudomonadati</taxon>
        <taxon>Pseudomonadota</taxon>
        <taxon>Gammaproteobacteria</taxon>
        <taxon>Enterobacterales</taxon>
        <taxon>Enterobacteriaceae</taxon>
        <taxon>Klebsiella/Raoultella group</taxon>
        <taxon>Klebsiella</taxon>
    </lineage>
</organism>
<name>A0A7H4MT95_9ENTR</name>